<feature type="region of interest" description="Disordered" evidence="1">
    <location>
        <begin position="1"/>
        <end position="136"/>
    </location>
</feature>
<gene>
    <name evidence="2" type="ORF">pdul_cds_366</name>
</gene>
<organism evidence="2 3">
    <name type="scientific">Pandoravirus dulcis</name>
    <dbReference type="NCBI Taxonomy" id="1349409"/>
    <lineage>
        <taxon>Viruses</taxon>
        <taxon>Pandoravirus</taxon>
    </lineage>
</organism>
<evidence type="ECO:0000313" key="2">
    <source>
        <dbReference type="EMBL" id="AGO82393.2"/>
    </source>
</evidence>
<dbReference type="RefSeq" id="YP_008319062.2">
    <property type="nucleotide sequence ID" value="NC_021858.1"/>
</dbReference>
<feature type="compositionally biased region" description="Low complexity" evidence="1">
    <location>
        <begin position="410"/>
        <end position="430"/>
    </location>
</feature>
<sequence length="470" mass="52034">MAIGRDFLGLCGQTIAKGTREGSKTQRRRHGRRPRKRRPGPEKWRPRAGRSSPLKGGRNGPRESIDAAHPPPSHRDIRRIDPLTLTPTPANIRQHPPQKLPSPPTTTTMSAQQNTPHQDGAAAYNIPPKPTTPGSRASLDQDGACYYDGPIPGFVDGHNYPFRHWTDHVDYLFFAEPGKNKNGGQVVYIKPWKGAREAPRIQLVDLSHDMALRTPFGLRGRVQDKDGNWIGSDERPNLELSLDNAEELEAFLRRIDATIRRAASGSRFTKWFHKVPPTMRQLIIDANYKPIVADPMPPQNGQPDKGYRPTVRTKLSLYKDRSADSNTIVWQAIAVPNGFKMERITDHDDIKARLKANARVVPIVEVTSLWFMPGNSWGVTVQLSEVVIMPSEERQRGVIHGMNIVQDDAPVPVNSGSPSGGSHSPQSGDSWPQHQTQYDESGAPMDVVGDGFVPADGGDNNDYPAFDGNA</sequence>
<protein>
    <submittedName>
        <fullName evidence="2">Uncharacterized protein</fullName>
    </submittedName>
</protein>
<feature type="compositionally biased region" description="Basic residues" evidence="1">
    <location>
        <begin position="25"/>
        <end position="38"/>
    </location>
</feature>
<dbReference type="KEGG" id="vg:16512014"/>
<dbReference type="Proteomes" id="UP000201566">
    <property type="component" value="Segment"/>
</dbReference>
<reference evidence="2 3" key="1">
    <citation type="journal article" date="2013" name="Science">
        <title>Pandoraviruses: amoeba viruses with genomes up to 2.5 Mb reaching that of parasitic eukaryotes.</title>
        <authorList>
            <person name="Philippe N."/>
            <person name="Legendre M."/>
            <person name="Doutre G."/>
            <person name="Coute Y."/>
            <person name="Poirot O."/>
            <person name="Lescot M."/>
            <person name="Arslan D."/>
            <person name="Seltzer V."/>
            <person name="Bertaux L."/>
            <person name="Bruley C."/>
            <person name="Garin J."/>
            <person name="Claverie J.M."/>
            <person name="Abergel C."/>
        </authorList>
    </citation>
    <scope>NUCLEOTIDE SEQUENCE [LARGE SCALE GENOMIC DNA]</scope>
    <source>
        <strain evidence="2">Melbourne</strain>
    </source>
</reference>
<dbReference type="EMBL" id="KC977570">
    <property type="protein sequence ID" value="AGO82393.2"/>
    <property type="molecule type" value="Genomic_DNA"/>
</dbReference>
<dbReference type="GeneID" id="16512014"/>
<accession>S4VPZ6</accession>
<proteinExistence type="predicted"/>
<feature type="region of interest" description="Disordered" evidence="1">
    <location>
        <begin position="407"/>
        <end position="470"/>
    </location>
</feature>
<evidence type="ECO:0000313" key="3">
    <source>
        <dbReference type="Proteomes" id="UP000201566"/>
    </source>
</evidence>
<feature type="compositionally biased region" description="Polar residues" evidence="1">
    <location>
        <begin position="105"/>
        <end position="117"/>
    </location>
</feature>
<evidence type="ECO:0000256" key="1">
    <source>
        <dbReference type="SAM" id="MobiDB-lite"/>
    </source>
</evidence>
<name>S4VPZ6_9VIRU</name>